<evidence type="ECO:0000256" key="1">
    <source>
        <dbReference type="ARBA" id="ARBA00022605"/>
    </source>
</evidence>
<keyword evidence="7" id="KW-0479">Metal-binding</keyword>
<feature type="binding site" evidence="7">
    <location>
        <begin position="98"/>
        <end position="103"/>
    </location>
    <ligand>
        <name>ATP</name>
        <dbReference type="ChEBI" id="CHEBI:30616"/>
    </ligand>
</feature>
<feature type="binding site" evidence="7">
    <location>
        <position position="203"/>
    </location>
    <ligand>
        <name>ATP</name>
        <dbReference type="ChEBI" id="CHEBI:30616"/>
    </ligand>
</feature>
<feature type="binding site" evidence="7">
    <location>
        <position position="102"/>
    </location>
    <ligand>
        <name>Mg(2+)</name>
        <dbReference type="ChEBI" id="CHEBI:18420"/>
    </ligand>
</feature>
<reference evidence="8" key="1">
    <citation type="submission" date="2019-11" db="EMBL/GenBank/DDBJ databases">
        <authorList>
            <person name="Feng L."/>
        </authorList>
    </citation>
    <scope>NUCLEOTIDE SEQUENCE</scope>
    <source>
        <strain evidence="8">VdisparLFYP95</strain>
    </source>
</reference>
<dbReference type="AlphaFoldDB" id="A0A6N3C6S5"/>
<sequence length="254" mass="28980">MDIKEARKQIDSIDAVLVAEFEKRLSLIKEIGKYKDEHHLPLVDEARDESIVALHTANCKDKTLSPYVENYIKTVVSMSNEFLKEHMHKHIFLIGMPGAGKTTVGKMLAKELGRDFYDLDQTIQDKVGKSVQNIYIYDGKDAFSEYEYSTIKELIHNKPSVIATGGGTVTYDKTVKLMRNNGLVVFVNRDVNHILDDLDLEIRPLVKESIEYIFNVYEERYPLYEEVAHIKIGNEGSITDAVQEIIEALPNTEK</sequence>
<dbReference type="Pfam" id="PF01817">
    <property type="entry name" value="CM_2"/>
    <property type="match status" value="1"/>
</dbReference>
<dbReference type="GO" id="GO:0008652">
    <property type="term" value="P:amino acid biosynthetic process"/>
    <property type="evidence" value="ECO:0007669"/>
    <property type="project" value="UniProtKB-KW"/>
</dbReference>
<dbReference type="InterPro" id="IPR002701">
    <property type="entry name" value="CM_II_prokaryot"/>
</dbReference>
<name>A0A6N3C6S5_9FIRM</name>
<dbReference type="GO" id="GO:0009073">
    <property type="term" value="P:aromatic amino acid family biosynthetic process"/>
    <property type="evidence" value="ECO:0007669"/>
    <property type="project" value="UniProtKB-KW"/>
</dbReference>
<dbReference type="RefSeq" id="WP_105085516.1">
    <property type="nucleotide sequence ID" value="NZ_CACRUF010000039.1"/>
</dbReference>
<comment type="caution">
    <text evidence="7">Lacks conserved residue(s) required for the propagation of feature annotation.</text>
</comment>
<dbReference type="GO" id="GO:0004765">
    <property type="term" value="F:shikimate kinase activity"/>
    <property type="evidence" value="ECO:0007669"/>
    <property type="project" value="UniProtKB-UniRule"/>
</dbReference>
<feature type="binding site" evidence="7">
    <location>
        <position position="166"/>
    </location>
    <ligand>
        <name>substrate</name>
    </ligand>
</feature>
<dbReference type="Gene3D" id="3.40.50.300">
    <property type="entry name" value="P-loop containing nucleotide triphosphate hydrolases"/>
    <property type="match status" value="1"/>
</dbReference>
<comment type="subunit">
    <text evidence="7">Monomer.</text>
</comment>
<keyword evidence="7" id="KW-0963">Cytoplasm</keyword>
<dbReference type="SUPFAM" id="SSF48600">
    <property type="entry name" value="Chorismate mutase II"/>
    <property type="match status" value="1"/>
</dbReference>
<evidence type="ECO:0000256" key="4">
    <source>
        <dbReference type="ARBA" id="ARBA00022777"/>
    </source>
</evidence>
<dbReference type="GO" id="GO:0005524">
    <property type="term" value="F:ATP binding"/>
    <property type="evidence" value="ECO:0007669"/>
    <property type="project" value="UniProtKB-UniRule"/>
</dbReference>
<dbReference type="UniPathway" id="UPA00053">
    <property type="reaction ID" value="UER00088"/>
</dbReference>
<evidence type="ECO:0000256" key="6">
    <source>
        <dbReference type="ARBA" id="ARBA00023141"/>
    </source>
</evidence>
<dbReference type="PANTHER" id="PTHR21087:SF16">
    <property type="entry name" value="SHIKIMATE KINASE 1, CHLOROPLASTIC"/>
    <property type="match status" value="1"/>
</dbReference>
<feature type="binding site" evidence="7">
    <location>
        <position position="220"/>
    </location>
    <ligand>
        <name>substrate</name>
    </ligand>
</feature>
<dbReference type="EMBL" id="CACRUF010000039">
    <property type="protein sequence ID" value="VYU12666.1"/>
    <property type="molecule type" value="Genomic_DNA"/>
</dbReference>
<feature type="binding site" evidence="7">
    <location>
        <position position="120"/>
    </location>
    <ligand>
        <name>substrate</name>
    </ligand>
</feature>
<keyword evidence="6 7" id="KW-0057">Aromatic amino acid biosynthesis</keyword>
<keyword evidence="7" id="KW-0460">Magnesium</keyword>
<dbReference type="GO" id="GO:0004106">
    <property type="term" value="F:chorismate mutase activity"/>
    <property type="evidence" value="ECO:0007669"/>
    <property type="project" value="InterPro"/>
</dbReference>
<dbReference type="CDD" id="cd00464">
    <property type="entry name" value="SK"/>
    <property type="match status" value="1"/>
</dbReference>
<dbReference type="HAMAP" id="MF_00109">
    <property type="entry name" value="Shikimate_kinase"/>
    <property type="match status" value="1"/>
</dbReference>
<evidence type="ECO:0000256" key="2">
    <source>
        <dbReference type="ARBA" id="ARBA00022679"/>
    </source>
</evidence>
<keyword evidence="1 7" id="KW-0028">Amino-acid biosynthesis</keyword>
<dbReference type="InterPro" id="IPR036979">
    <property type="entry name" value="CM_dom_sf"/>
</dbReference>
<dbReference type="SMART" id="SM00830">
    <property type="entry name" value="CM_2"/>
    <property type="match status" value="1"/>
</dbReference>
<comment type="pathway">
    <text evidence="7">Metabolic intermediate biosynthesis; chorismate biosynthesis; chorismate from D-erythrose 4-phosphate and phosphoenolpyruvate: step 5/7.</text>
</comment>
<dbReference type="GO" id="GO:0009423">
    <property type="term" value="P:chorismate biosynthetic process"/>
    <property type="evidence" value="ECO:0007669"/>
    <property type="project" value="UniProtKB-UniRule"/>
</dbReference>
<evidence type="ECO:0000256" key="3">
    <source>
        <dbReference type="ARBA" id="ARBA00022741"/>
    </source>
</evidence>
<dbReference type="SUPFAM" id="SSF52540">
    <property type="entry name" value="P-loop containing nucleoside triphosphate hydrolases"/>
    <property type="match status" value="1"/>
</dbReference>
<comment type="catalytic activity">
    <reaction evidence="7">
        <text>shikimate + ATP = 3-phosphoshikimate + ADP + H(+)</text>
        <dbReference type="Rhea" id="RHEA:13121"/>
        <dbReference type="ChEBI" id="CHEBI:15378"/>
        <dbReference type="ChEBI" id="CHEBI:30616"/>
        <dbReference type="ChEBI" id="CHEBI:36208"/>
        <dbReference type="ChEBI" id="CHEBI:145989"/>
        <dbReference type="ChEBI" id="CHEBI:456216"/>
        <dbReference type="EC" id="2.7.1.71"/>
    </reaction>
</comment>
<dbReference type="InterPro" id="IPR031322">
    <property type="entry name" value="Shikimate/glucono_kinase"/>
</dbReference>
<keyword evidence="2 7" id="KW-0808">Transferase</keyword>
<protein>
    <recommendedName>
        <fullName evidence="7">Shikimate kinase</fullName>
        <shortName evidence="7">SK</shortName>
        <ecNumber evidence="7">2.7.1.71</ecNumber>
    </recommendedName>
</protein>
<evidence type="ECO:0000313" key="8">
    <source>
        <dbReference type="EMBL" id="VYU12666.1"/>
    </source>
</evidence>
<dbReference type="InterPro" id="IPR000623">
    <property type="entry name" value="Shikimate_kinase/TSH1"/>
</dbReference>
<dbReference type="Gene3D" id="1.20.59.10">
    <property type="entry name" value="Chorismate mutase"/>
    <property type="match status" value="1"/>
</dbReference>
<dbReference type="GO" id="GO:0005829">
    <property type="term" value="C:cytosol"/>
    <property type="evidence" value="ECO:0007669"/>
    <property type="project" value="TreeGrafter"/>
</dbReference>
<comment type="similarity">
    <text evidence="7">Belongs to the shikimate kinase family.</text>
</comment>
<dbReference type="InterPro" id="IPR036263">
    <property type="entry name" value="Chorismate_II_sf"/>
</dbReference>
<keyword evidence="4 7" id="KW-0418">Kinase</keyword>
<dbReference type="Pfam" id="PF01202">
    <property type="entry name" value="SKI"/>
    <property type="match status" value="1"/>
</dbReference>
<comment type="subcellular location">
    <subcellularLocation>
        <location evidence="7">Cytoplasm</location>
    </subcellularLocation>
</comment>
<evidence type="ECO:0000256" key="5">
    <source>
        <dbReference type="ARBA" id="ARBA00022840"/>
    </source>
</evidence>
<accession>A0A6N3C6S5</accession>
<comment type="function">
    <text evidence="7">Catalyzes the specific phosphorylation of the 3-hydroxyl group of shikimic acid using ATP as a cosubstrate.</text>
</comment>
<dbReference type="EC" id="2.7.1.71" evidence="7"/>
<gene>
    <name evidence="8" type="primary">aroK_2</name>
    <name evidence="7" type="synonym">aroK</name>
    <name evidence="8" type="ORF">VDLFYP95_01578</name>
</gene>
<dbReference type="InterPro" id="IPR027417">
    <property type="entry name" value="P-loop_NTPase"/>
</dbReference>
<dbReference type="PRINTS" id="PR01100">
    <property type="entry name" value="SHIKIMTKNASE"/>
</dbReference>
<dbReference type="PROSITE" id="PS51168">
    <property type="entry name" value="CHORISMATE_MUT_2"/>
    <property type="match status" value="1"/>
</dbReference>
<evidence type="ECO:0000256" key="7">
    <source>
        <dbReference type="HAMAP-Rule" id="MF_00109"/>
    </source>
</evidence>
<keyword evidence="5 7" id="KW-0067">ATP-binding</keyword>
<organism evidence="8">
    <name type="scientific">Veillonella dispar</name>
    <dbReference type="NCBI Taxonomy" id="39778"/>
    <lineage>
        <taxon>Bacteria</taxon>
        <taxon>Bacillati</taxon>
        <taxon>Bacillota</taxon>
        <taxon>Negativicutes</taxon>
        <taxon>Veillonellales</taxon>
        <taxon>Veillonellaceae</taxon>
        <taxon>Veillonella</taxon>
    </lineage>
</organism>
<comment type="cofactor">
    <cofactor evidence="7">
        <name>Mg(2+)</name>
        <dbReference type="ChEBI" id="CHEBI:18420"/>
    </cofactor>
    <text evidence="7">Binds 1 Mg(2+) ion per subunit.</text>
</comment>
<keyword evidence="3 7" id="KW-0547">Nucleotide-binding</keyword>
<dbReference type="PANTHER" id="PTHR21087">
    <property type="entry name" value="SHIKIMATE KINASE"/>
    <property type="match status" value="1"/>
</dbReference>
<dbReference type="GO" id="GO:0000287">
    <property type="term" value="F:magnesium ion binding"/>
    <property type="evidence" value="ECO:0007669"/>
    <property type="project" value="UniProtKB-UniRule"/>
</dbReference>
<proteinExistence type="inferred from homology"/>